<feature type="binding site" evidence="12">
    <location>
        <position position="38"/>
    </location>
    <ligand>
        <name>NAD(+)</name>
        <dbReference type="ChEBI" id="CHEBI:57540"/>
    </ligand>
</feature>
<dbReference type="PIRSF" id="PIRSF000094">
    <property type="entry name" value="Enoyl-ACP_rdct"/>
    <property type="match status" value="1"/>
</dbReference>
<dbReference type="InterPro" id="IPR002347">
    <property type="entry name" value="SDR_fam"/>
</dbReference>
<dbReference type="PANTHER" id="PTHR43159:SF2">
    <property type="entry name" value="ENOYL-[ACYL-CARRIER-PROTEIN] REDUCTASE [NADH], CHLOROPLASTIC"/>
    <property type="match status" value="1"/>
</dbReference>
<dbReference type="CDD" id="cd05372">
    <property type="entry name" value="ENR_SDR"/>
    <property type="match status" value="1"/>
</dbReference>
<dbReference type="InterPro" id="IPR014358">
    <property type="entry name" value="Enoyl-ACP_Rdtase_NADH"/>
</dbReference>
<feature type="binding site" evidence="12">
    <location>
        <position position="117"/>
    </location>
    <ligand>
        <name>NAD(+)</name>
        <dbReference type="ChEBI" id="CHEBI:57540"/>
    </ligand>
</feature>
<evidence type="ECO:0000256" key="11">
    <source>
        <dbReference type="PIRSR" id="PIRSR000094-1"/>
    </source>
</evidence>
<evidence type="ECO:0000256" key="10">
    <source>
        <dbReference type="PIRNR" id="PIRNR000094"/>
    </source>
</evidence>
<proteinExistence type="inferred from homology"/>
<evidence type="ECO:0000256" key="5">
    <source>
        <dbReference type="ARBA" id="ARBA00023002"/>
    </source>
</evidence>
<comment type="pathway">
    <text evidence="1">Lipid metabolism; fatty acid biosynthesis.</text>
</comment>
<evidence type="ECO:0000256" key="12">
    <source>
        <dbReference type="PIRSR" id="PIRSR000094-3"/>
    </source>
</evidence>
<dbReference type="STRING" id="375451.RD1_3199"/>
<dbReference type="InterPro" id="IPR036291">
    <property type="entry name" value="NAD(P)-bd_dom_sf"/>
</dbReference>
<dbReference type="NCBIfam" id="NF006019">
    <property type="entry name" value="PRK08159.1"/>
    <property type="match status" value="1"/>
</dbReference>
<dbReference type="UniPathway" id="UPA00094"/>
<evidence type="ECO:0000256" key="6">
    <source>
        <dbReference type="ARBA" id="ARBA00023027"/>
    </source>
</evidence>
<feature type="active site" description="Proton acceptor" evidence="11">
    <location>
        <position position="170"/>
    </location>
</feature>
<dbReference type="AlphaFoldDB" id="Q163Z0"/>
<gene>
    <name evidence="13" type="primary">fabI-2</name>
    <name evidence="13" type="ordered locus">RD1_3199</name>
</gene>
<evidence type="ECO:0000256" key="4">
    <source>
        <dbReference type="ARBA" id="ARBA00022832"/>
    </source>
</evidence>
<accession>Q163Z0</accession>
<feature type="binding site" evidence="12">
    <location>
        <begin position="89"/>
        <end position="90"/>
    </location>
    <ligand>
        <name>NAD(+)</name>
        <dbReference type="ChEBI" id="CHEBI:57540"/>
    </ligand>
</feature>
<evidence type="ECO:0000256" key="9">
    <source>
        <dbReference type="ARBA" id="ARBA00048572"/>
    </source>
</evidence>
<evidence type="ECO:0000256" key="3">
    <source>
        <dbReference type="ARBA" id="ARBA00022516"/>
    </source>
</evidence>
<dbReference type="PRINTS" id="PR00081">
    <property type="entry name" value="GDHRDH"/>
</dbReference>
<keyword evidence="3 10" id="KW-0444">Lipid biosynthesis</keyword>
<keyword evidence="6 10" id="KW-0520">NAD</keyword>
<dbReference type="GO" id="GO:0006633">
    <property type="term" value="P:fatty acid biosynthetic process"/>
    <property type="evidence" value="ECO:0007669"/>
    <property type="project" value="UniProtKB-UniPathway"/>
</dbReference>
<dbReference type="FunFam" id="1.10.8.400:FF:000001">
    <property type="entry name" value="Enoyl-[acyl-carrier-protein] reductase [NADH]"/>
    <property type="match status" value="1"/>
</dbReference>
<keyword evidence="7" id="KW-0443">Lipid metabolism</keyword>
<sequence length="291" mass="31256">MAIAQSPKDQGQESNHSVTKGNFMGNELLAGKRGLIMGLANDKSIAWGIAKTCADAGAELAFSYQGEALKKRVGPLAEKLGSDIVLPCDVSDEASMDALFDALKDKWGTLDFIVHAIGFSDKGELRGRYVDTTRDNFAMTMDISVYSFTSVVQRAEKMMNPGGSCLTMTYYGAEKVMPHYNVMGVAKAALEASVQYLAEDLGKDGIRVNAISAGPIKTLAASGIGDFRYIMKWNEYNSPLRRNVTIDDVGKAALFLLSDLGSGTTGENLHVDAGYHVVGMKAVDAPDMSKE</sequence>
<evidence type="ECO:0000256" key="2">
    <source>
        <dbReference type="ARBA" id="ARBA00009233"/>
    </source>
</evidence>
<dbReference type="Gene3D" id="3.40.50.720">
    <property type="entry name" value="NAD(P)-binding Rossmann-like Domain"/>
    <property type="match status" value="1"/>
</dbReference>
<dbReference type="EC" id="1.3.1.9" evidence="10"/>
<comment type="similarity">
    <text evidence="2 10">Belongs to the short-chain dehydrogenases/reductases (SDR) family. FabI subfamily.</text>
</comment>
<dbReference type="Proteomes" id="UP000007029">
    <property type="component" value="Chromosome"/>
</dbReference>
<evidence type="ECO:0000256" key="8">
    <source>
        <dbReference type="ARBA" id="ARBA00023160"/>
    </source>
</evidence>
<evidence type="ECO:0000313" key="14">
    <source>
        <dbReference type="Proteomes" id="UP000007029"/>
    </source>
</evidence>
<keyword evidence="5 10" id="KW-0560">Oxidoreductase</keyword>
<keyword evidence="8 10" id="KW-0275">Fatty acid biosynthesis</keyword>
<dbReference type="GO" id="GO:0004318">
    <property type="term" value="F:enoyl-[acyl-carrier-protein] reductase (NADH) activity"/>
    <property type="evidence" value="ECO:0007669"/>
    <property type="project" value="UniProtKB-EC"/>
</dbReference>
<feature type="binding site" evidence="12">
    <location>
        <begin position="216"/>
        <end position="220"/>
    </location>
    <ligand>
        <name>NAD(+)</name>
        <dbReference type="ChEBI" id="CHEBI:57540"/>
    </ligand>
</feature>
<dbReference type="FunFam" id="3.40.50.720:FF:000054">
    <property type="entry name" value="Enoyl-[acyl-carrier-protein] reductase [NADH]"/>
    <property type="match status" value="1"/>
</dbReference>
<dbReference type="PANTHER" id="PTHR43159">
    <property type="entry name" value="ENOYL-[ACYL-CARRIER-PROTEIN] REDUCTASE"/>
    <property type="match status" value="1"/>
</dbReference>
<feature type="binding site" evidence="12">
    <location>
        <position position="187"/>
    </location>
    <ligand>
        <name>NAD(+)</name>
        <dbReference type="ChEBI" id="CHEBI:57540"/>
    </ligand>
</feature>
<dbReference type="Gene3D" id="1.10.8.400">
    <property type="entry name" value="Enoyl acyl carrier protein reductase"/>
    <property type="match status" value="1"/>
</dbReference>
<keyword evidence="14" id="KW-1185">Reference proteome</keyword>
<dbReference type="SUPFAM" id="SSF51735">
    <property type="entry name" value="NAD(P)-binding Rossmann-fold domains"/>
    <property type="match status" value="1"/>
</dbReference>
<evidence type="ECO:0000313" key="13">
    <source>
        <dbReference type="EMBL" id="ABG32703.1"/>
    </source>
</evidence>
<feature type="binding site" evidence="12">
    <location>
        <begin position="44"/>
        <end position="45"/>
    </location>
    <ligand>
        <name>NAD(+)</name>
        <dbReference type="ChEBI" id="CHEBI:57540"/>
    </ligand>
</feature>
<reference evidence="13 14" key="1">
    <citation type="journal article" date="2007" name="J. Bacteriol.">
        <title>The complete genome sequence of Roseobacter denitrificans reveals a mixotrophic rather than photosynthetic metabolism.</title>
        <authorList>
            <person name="Swingley W.D."/>
            <person name="Sadekar S."/>
            <person name="Mastrian S.D."/>
            <person name="Matthies H.J."/>
            <person name="Hao J."/>
            <person name="Ramos H."/>
            <person name="Acharya C.R."/>
            <person name="Conrad A.L."/>
            <person name="Taylor H.L."/>
            <person name="Dejesa L.C."/>
            <person name="Shah M.K."/>
            <person name="O'huallachain M.E."/>
            <person name="Lince M.T."/>
            <person name="Blankenship R.E."/>
            <person name="Beatty J.T."/>
            <person name="Touchman J.W."/>
        </authorList>
    </citation>
    <scope>NUCLEOTIDE SEQUENCE [LARGE SCALE GENOMIC DNA]</scope>
    <source>
        <strain evidence="14">ATCC 33942 / OCh 114</strain>
    </source>
</reference>
<comment type="catalytic activity">
    <reaction evidence="9 10">
        <text>a 2,3-saturated acyl-[ACP] + NAD(+) = a (2E)-enoyl-[ACP] + NADH + H(+)</text>
        <dbReference type="Rhea" id="RHEA:10240"/>
        <dbReference type="Rhea" id="RHEA-COMP:9925"/>
        <dbReference type="Rhea" id="RHEA-COMP:9926"/>
        <dbReference type="ChEBI" id="CHEBI:15378"/>
        <dbReference type="ChEBI" id="CHEBI:57540"/>
        <dbReference type="ChEBI" id="CHEBI:57945"/>
        <dbReference type="ChEBI" id="CHEBI:78784"/>
        <dbReference type="ChEBI" id="CHEBI:78785"/>
        <dbReference type="EC" id="1.3.1.9"/>
    </reaction>
</comment>
<evidence type="ECO:0000256" key="7">
    <source>
        <dbReference type="ARBA" id="ARBA00023098"/>
    </source>
</evidence>
<dbReference type="KEGG" id="rde:RD1_3199"/>
<keyword evidence="4" id="KW-0276">Fatty acid metabolism</keyword>
<name>Q163Z0_ROSDO</name>
<protein>
    <recommendedName>
        <fullName evidence="10">Enoyl-[acyl-carrier-protein] reductase [NADH]</fullName>
        <ecNumber evidence="10">1.3.1.9</ecNumber>
    </recommendedName>
</protein>
<dbReference type="EMBL" id="CP000362">
    <property type="protein sequence ID" value="ABG32703.1"/>
    <property type="molecule type" value="Genomic_DNA"/>
</dbReference>
<dbReference type="eggNOG" id="COG0623">
    <property type="taxonomic scope" value="Bacteria"/>
</dbReference>
<organism evidence="13 14">
    <name type="scientific">Roseobacter denitrificans (strain ATCC 33942 / OCh 114)</name>
    <name type="common">Erythrobacter sp. (strain OCh 114)</name>
    <name type="synonym">Roseobacter denitrificans</name>
    <dbReference type="NCBI Taxonomy" id="375451"/>
    <lineage>
        <taxon>Bacteria</taxon>
        <taxon>Pseudomonadati</taxon>
        <taxon>Pseudomonadota</taxon>
        <taxon>Alphaproteobacteria</taxon>
        <taxon>Rhodobacterales</taxon>
        <taxon>Roseobacteraceae</taxon>
        <taxon>Roseobacter</taxon>
    </lineage>
</organism>
<feature type="active site" description="Proton acceptor" evidence="11">
    <location>
        <position position="180"/>
    </location>
</feature>
<dbReference type="Pfam" id="PF13561">
    <property type="entry name" value="adh_short_C2"/>
    <property type="match status" value="1"/>
</dbReference>
<dbReference type="HOGENOM" id="CLU_010194_10_1_5"/>
<evidence type="ECO:0000256" key="1">
    <source>
        <dbReference type="ARBA" id="ARBA00005194"/>
    </source>
</evidence>
<feature type="binding site" evidence="12">
    <location>
        <position position="65"/>
    </location>
    <ligand>
        <name>NAD(+)</name>
        <dbReference type="ChEBI" id="CHEBI:57540"/>
    </ligand>
</feature>